<evidence type="ECO:0000256" key="4">
    <source>
        <dbReference type="ARBA" id="ARBA00022679"/>
    </source>
</evidence>
<sequence length="400" mass="42721">MNAPLKPQNALLSSTGTTVFTVMSALAVQHGAINLGQGFPDYEGPEPVIRAAAEALMDGRNQYPPLTGVPELREAVAAANRRFYGLEIDPLAEVVVTSGATEALTACLMAVLNPGDECVLIEPLYDTYLPVVRMLGAVPKLVRLTPPKWELPRAELAAAFGPKTKAILLNSPMNPAGKVFTAAELAFVADLVQRHGAYAICDEVYEHLTFDGWSHIPLMTLPGMRERCMRIGSAGKTFSLTGWKVGYITADRSIAPNIAKAHQLLTFTTPPNLQRGVAVGLVLDDSYFNGLSTTLQAKRDRLAAGLSALGFGVLEARGSYFVTADFRPLGFAGDDVAFCRHITEAAKVTAIPVSAFYDGADAPNHYARFAFCKGDAVLDEALARLAAWKASRAEGVRAAG</sequence>
<dbReference type="PANTHER" id="PTHR43807">
    <property type="entry name" value="FI04487P"/>
    <property type="match status" value="1"/>
</dbReference>
<dbReference type="GO" id="GO:0030170">
    <property type="term" value="F:pyridoxal phosphate binding"/>
    <property type="evidence" value="ECO:0007669"/>
    <property type="project" value="InterPro"/>
</dbReference>
<dbReference type="Pfam" id="PF00155">
    <property type="entry name" value="Aminotran_1_2"/>
    <property type="match status" value="1"/>
</dbReference>
<dbReference type="SUPFAM" id="SSF53383">
    <property type="entry name" value="PLP-dependent transferases"/>
    <property type="match status" value="1"/>
</dbReference>
<dbReference type="EMBL" id="JAGIZA010000005">
    <property type="protein sequence ID" value="MBP0493243.1"/>
    <property type="molecule type" value="Genomic_DNA"/>
</dbReference>
<gene>
    <name evidence="7" type="ORF">J5Y10_10700</name>
</gene>
<dbReference type="GO" id="GO:0016212">
    <property type="term" value="F:kynurenine-oxoglutarate transaminase activity"/>
    <property type="evidence" value="ECO:0007669"/>
    <property type="project" value="TreeGrafter"/>
</dbReference>
<dbReference type="InterPro" id="IPR015424">
    <property type="entry name" value="PyrdxlP-dep_Trfase"/>
</dbReference>
<evidence type="ECO:0000313" key="8">
    <source>
        <dbReference type="Proteomes" id="UP000677537"/>
    </source>
</evidence>
<feature type="domain" description="Aminotransferase class I/classII large" evidence="6">
    <location>
        <begin position="33"/>
        <end position="384"/>
    </location>
</feature>
<organism evidence="7 8">
    <name type="scientific">Roseomonas indoligenes</name>
    <dbReference type="NCBI Taxonomy" id="2820811"/>
    <lineage>
        <taxon>Bacteria</taxon>
        <taxon>Pseudomonadati</taxon>
        <taxon>Pseudomonadota</taxon>
        <taxon>Alphaproteobacteria</taxon>
        <taxon>Acetobacterales</taxon>
        <taxon>Roseomonadaceae</taxon>
        <taxon>Roseomonas</taxon>
    </lineage>
</organism>
<dbReference type="Gene3D" id="3.40.640.10">
    <property type="entry name" value="Type I PLP-dependent aspartate aminotransferase-like (Major domain)"/>
    <property type="match status" value="1"/>
</dbReference>
<dbReference type="CDD" id="cd00609">
    <property type="entry name" value="AAT_like"/>
    <property type="match status" value="1"/>
</dbReference>
<evidence type="ECO:0000256" key="3">
    <source>
        <dbReference type="ARBA" id="ARBA00022576"/>
    </source>
</evidence>
<dbReference type="InterPro" id="IPR015422">
    <property type="entry name" value="PyrdxlP-dep_Trfase_small"/>
</dbReference>
<evidence type="ECO:0000256" key="1">
    <source>
        <dbReference type="ARBA" id="ARBA00001933"/>
    </source>
</evidence>
<name>A0A940S7M7_9PROT</name>
<keyword evidence="8" id="KW-1185">Reference proteome</keyword>
<reference evidence="7" key="1">
    <citation type="submission" date="2021-03" db="EMBL/GenBank/DDBJ databases">
        <authorList>
            <person name="So Y."/>
        </authorList>
    </citation>
    <scope>NUCLEOTIDE SEQUENCE</scope>
    <source>
        <strain evidence="7">SG15</strain>
    </source>
</reference>
<comment type="cofactor">
    <cofactor evidence="1">
        <name>pyridoxal 5'-phosphate</name>
        <dbReference type="ChEBI" id="CHEBI:597326"/>
    </cofactor>
</comment>
<comment type="similarity">
    <text evidence="2">Belongs to the class-I pyridoxal-phosphate-dependent aminotransferase family.</text>
</comment>
<keyword evidence="4" id="KW-0808">Transferase</keyword>
<proteinExistence type="inferred from homology"/>
<protein>
    <submittedName>
        <fullName evidence="7">Aminotransferase</fullName>
    </submittedName>
</protein>
<evidence type="ECO:0000313" key="7">
    <source>
        <dbReference type="EMBL" id="MBP0493243.1"/>
    </source>
</evidence>
<accession>A0A940S7M7</accession>
<dbReference type="InterPro" id="IPR015421">
    <property type="entry name" value="PyrdxlP-dep_Trfase_major"/>
</dbReference>
<evidence type="ECO:0000259" key="6">
    <source>
        <dbReference type="Pfam" id="PF00155"/>
    </source>
</evidence>
<dbReference type="FunFam" id="3.40.640.10:FF:000024">
    <property type="entry name" value="Kynurenine--oxoglutarate transaminase 3"/>
    <property type="match status" value="1"/>
</dbReference>
<dbReference type="InterPro" id="IPR051326">
    <property type="entry name" value="Kynurenine-oxoglutarate_AT"/>
</dbReference>
<dbReference type="Gene3D" id="3.90.1150.10">
    <property type="entry name" value="Aspartate Aminotransferase, domain 1"/>
    <property type="match status" value="1"/>
</dbReference>
<dbReference type="InterPro" id="IPR004839">
    <property type="entry name" value="Aminotransferase_I/II_large"/>
</dbReference>
<dbReference type="GO" id="GO:0005737">
    <property type="term" value="C:cytoplasm"/>
    <property type="evidence" value="ECO:0007669"/>
    <property type="project" value="TreeGrafter"/>
</dbReference>
<keyword evidence="3 7" id="KW-0032">Aminotransferase</keyword>
<evidence type="ECO:0000256" key="2">
    <source>
        <dbReference type="ARBA" id="ARBA00007441"/>
    </source>
</evidence>
<comment type="caution">
    <text evidence="7">The sequence shown here is derived from an EMBL/GenBank/DDBJ whole genome shotgun (WGS) entry which is preliminary data.</text>
</comment>
<dbReference type="NCBIfam" id="NF006488">
    <property type="entry name" value="PRK08912.1"/>
    <property type="match status" value="1"/>
</dbReference>
<dbReference type="AlphaFoldDB" id="A0A940S7M7"/>
<evidence type="ECO:0000256" key="5">
    <source>
        <dbReference type="ARBA" id="ARBA00022898"/>
    </source>
</evidence>
<keyword evidence="5" id="KW-0663">Pyridoxal phosphate</keyword>
<dbReference type="Proteomes" id="UP000677537">
    <property type="component" value="Unassembled WGS sequence"/>
</dbReference>
<dbReference type="PANTHER" id="PTHR43807:SF20">
    <property type="entry name" value="FI04487P"/>
    <property type="match status" value="1"/>
</dbReference>